<dbReference type="InterPro" id="IPR007630">
    <property type="entry name" value="RNA_pol_sigma70_r4"/>
</dbReference>
<dbReference type="Gene3D" id="1.10.10.10">
    <property type="entry name" value="Winged helix-like DNA-binding domain superfamily/Winged helix DNA-binding domain"/>
    <property type="match status" value="1"/>
</dbReference>
<feature type="domain" description="RNA polymerase sigma-70" evidence="1">
    <location>
        <begin position="340"/>
        <end position="366"/>
    </location>
</feature>
<dbReference type="Gene3D" id="1.10.150.20">
    <property type="entry name" value="5' to 3' exonuclease, C-terminal subdomain"/>
    <property type="match status" value="2"/>
</dbReference>
<keyword evidence="3" id="KW-1185">Reference proteome</keyword>
<name>A0ABU0MXA0_9FIRM</name>
<reference evidence="2 3" key="1">
    <citation type="submission" date="2023-07" db="EMBL/GenBank/DDBJ databases">
        <title>Genomic Encyclopedia of Type Strains, Phase IV (KMG-IV): sequencing the most valuable type-strain genomes for metagenomic binning, comparative biology and taxonomic classification.</title>
        <authorList>
            <person name="Goeker M."/>
        </authorList>
    </citation>
    <scope>NUCLEOTIDE SEQUENCE [LARGE SCALE GENOMIC DNA]</scope>
    <source>
        <strain evidence="2 3">DSM 15049</strain>
    </source>
</reference>
<gene>
    <name evidence="2" type="ORF">QOZ92_000589</name>
</gene>
<dbReference type="InterPro" id="IPR011260">
    <property type="entry name" value="RNAP_asu_C"/>
</dbReference>
<comment type="caution">
    <text evidence="2">The sequence shown here is derived from an EMBL/GenBank/DDBJ whole genome shotgun (WGS) entry which is preliminary data.</text>
</comment>
<dbReference type="InterPro" id="IPR000943">
    <property type="entry name" value="RNA_pol_sigma70"/>
</dbReference>
<dbReference type="PROSITE" id="PS00716">
    <property type="entry name" value="SIGMA70_2"/>
    <property type="match status" value="1"/>
</dbReference>
<evidence type="ECO:0000313" key="3">
    <source>
        <dbReference type="Proteomes" id="UP001232584"/>
    </source>
</evidence>
<dbReference type="CDD" id="cd06171">
    <property type="entry name" value="Sigma70_r4"/>
    <property type="match status" value="1"/>
</dbReference>
<organism evidence="2 3">
    <name type="scientific">Paraclostridium ghonii</name>
    <dbReference type="NCBI Taxonomy" id="29358"/>
    <lineage>
        <taxon>Bacteria</taxon>
        <taxon>Bacillati</taxon>
        <taxon>Bacillota</taxon>
        <taxon>Clostridia</taxon>
        <taxon>Peptostreptococcales</taxon>
        <taxon>Peptostreptococcaceae</taxon>
        <taxon>Paraclostridium</taxon>
    </lineage>
</organism>
<dbReference type="EMBL" id="JAUSWG010000002">
    <property type="protein sequence ID" value="MDQ0555476.1"/>
    <property type="molecule type" value="Genomic_DNA"/>
</dbReference>
<protein>
    <recommendedName>
        <fullName evidence="1">RNA polymerase sigma-70 domain-containing protein</fullName>
    </recommendedName>
</protein>
<dbReference type="InterPro" id="IPR013324">
    <property type="entry name" value="RNA_pol_sigma_r3/r4-like"/>
</dbReference>
<evidence type="ECO:0000313" key="2">
    <source>
        <dbReference type="EMBL" id="MDQ0555476.1"/>
    </source>
</evidence>
<dbReference type="RefSeq" id="WP_307502739.1">
    <property type="nucleotide sequence ID" value="NZ_BAAACE010000029.1"/>
</dbReference>
<dbReference type="Pfam" id="PF04545">
    <property type="entry name" value="Sigma70_r4"/>
    <property type="match status" value="1"/>
</dbReference>
<proteinExistence type="predicted"/>
<evidence type="ECO:0000259" key="1">
    <source>
        <dbReference type="PROSITE" id="PS00716"/>
    </source>
</evidence>
<sequence length="919" mass="108946">MGSTYASELSIENLNLSVRSFNCLKRNSINTVAQLLELTEDNLRTFKNLGTKSLDEIMNTISKIISGDLDFGELGYTEKKTYINVDIKLLDLIVDRDKMIPNILFYGKDNTYKDDIPIYDMDLSVRCVNALNKIQCTSAAKLLELRIDELNAIRNLGQKSKDEIIDKLKSLIYIVYSEEEIKETGLYEQIINTILKEYDDSSILVNFNLIKENVYTMLKRNPGNIDLTSCNIEYLLENYEFLSMIYSNNFLNELLKNHTIQLITDRDTSLSFLEIRNSLPKHLQYSNVVINLLNNLIEEKKLEKLNGKYRIWYPTVSEYLNNLPNERDKIILTNRFKGKTLEEIGSELELTRERIRQLEIKAIRKMPRLREDDYRFAFEKYDWSCELFKCCYDELEFTYGYLKSRYNKGDINIEDFLEDDTIDRGVRIRAEKLIFKNYIIVGSSKIKKDRSNILHYILRTYCKDEVTCDELWDLYYMFLEDYGLENNEEMTFTKRYFETTLANNNKVLWKLRKKLRYYDFSEISAKKIVETLKLEQLKDVEYSTSKFLRDYSEIMDEWDIRDEYELHNLMKKVIAENNEYNITFGRMPIVEFGNADRNMQVLDVLLQTAPIEINEFAKVYEELYGVKAETVQANYLSCIGEYYHEGVYSIDYEALPVEQFNELKTKLVNEVYAISQVREIFIKSFPKGNVKLITPYNLKRLGFRVNSTIIYSEKYSNAEKCFRNIVSKKDIFDSCVLDSRILINQTYYCALQTLKENFDVVEFYPGQFINIRRLEQNGITKAKLQEYIDKVYDFIGFEVFTIKYLRKKGFSHDLDDLGFEDWFYSSLLVCDNRFTHRRFDKERLLRIGKGRMSLSDLVEHLVSKYRSIDIYDLIDYIKGEYGLSVDKFKIQCIAKDIDLYYDSIMEKVYIDYDEYFQEV</sequence>
<dbReference type="SUPFAM" id="SSF88659">
    <property type="entry name" value="Sigma3 and sigma4 domains of RNA polymerase sigma factors"/>
    <property type="match status" value="1"/>
</dbReference>
<dbReference type="SUPFAM" id="SSF47789">
    <property type="entry name" value="C-terminal domain of RNA polymerase alpha subunit"/>
    <property type="match status" value="2"/>
</dbReference>
<dbReference type="Pfam" id="PF03118">
    <property type="entry name" value="RNA_pol_A_CTD"/>
    <property type="match status" value="2"/>
</dbReference>
<accession>A0ABU0MXA0</accession>
<dbReference type="InterPro" id="IPR036388">
    <property type="entry name" value="WH-like_DNA-bd_sf"/>
</dbReference>
<dbReference type="Proteomes" id="UP001232584">
    <property type="component" value="Unassembled WGS sequence"/>
</dbReference>